<organism evidence="2 3">
    <name type="scientific">Nostoc punctiforme NIES-2108</name>
    <dbReference type="NCBI Taxonomy" id="1356359"/>
    <lineage>
        <taxon>Bacteria</taxon>
        <taxon>Bacillati</taxon>
        <taxon>Cyanobacteriota</taxon>
        <taxon>Cyanophyceae</taxon>
        <taxon>Nostocales</taxon>
        <taxon>Nostocaceae</taxon>
        <taxon>Nostoc</taxon>
    </lineage>
</organism>
<dbReference type="InterPro" id="IPR014710">
    <property type="entry name" value="RmlC-like_jellyroll"/>
</dbReference>
<proteinExistence type="predicted"/>
<sequence length="224" mass="25308">MTNHTILEPLPEDQWFIESQELRSFVATVREISASTVDDRTQTLAKLEPYFQELLAQQEWLPEEFAQVNPKSRMGGGIGQWLLYRAKDRSLSVFSLVIPPGSTTPVHDHLAWGLIGLYKGNQEETVYRRVDSGDDEGHAQLQITEVRSLQPEDIYRLLPPDGDIHAVKTTSQSASVSIHVLGNDTGCVWRHQFIPASHSVKSFRSGYSNAPCKEEEEKEHAQVR</sequence>
<dbReference type="CDD" id="cd10548">
    <property type="entry name" value="cupin_CDO"/>
    <property type="match status" value="1"/>
</dbReference>
<name>A0A367RMA1_NOSPU</name>
<dbReference type="AlphaFoldDB" id="A0A367RMA1"/>
<evidence type="ECO:0000256" key="1">
    <source>
        <dbReference type="SAM" id="MobiDB-lite"/>
    </source>
</evidence>
<dbReference type="Proteomes" id="UP000252085">
    <property type="component" value="Unassembled WGS sequence"/>
</dbReference>
<dbReference type="EMBL" id="LXQE01000136">
    <property type="protein sequence ID" value="RCJ37688.1"/>
    <property type="molecule type" value="Genomic_DNA"/>
</dbReference>
<comment type="caution">
    <text evidence="2">The sequence shown here is derived from an EMBL/GenBank/DDBJ whole genome shotgun (WGS) entry which is preliminary data.</text>
</comment>
<gene>
    <name evidence="2" type="ORF">A6769_12380</name>
</gene>
<accession>A0A367RMA1</accession>
<feature type="compositionally biased region" description="Basic and acidic residues" evidence="1">
    <location>
        <begin position="212"/>
        <end position="224"/>
    </location>
</feature>
<evidence type="ECO:0008006" key="4">
    <source>
        <dbReference type="Google" id="ProtNLM"/>
    </source>
</evidence>
<protein>
    <recommendedName>
        <fullName evidence="4">Cysteine dioxygenase</fullName>
    </recommendedName>
</protein>
<dbReference type="Gene3D" id="2.60.120.10">
    <property type="entry name" value="Jelly Rolls"/>
    <property type="match status" value="1"/>
</dbReference>
<evidence type="ECO:0000313" key="3">
    <source>
        <dbReference type="Proteomes" id="UP000252085"/>
    </source>
</evidence>
<feature type="region of interest" description="Disordered" evidence="1">
    <location>
        <begin position="202"/>
        <end position="224"/>
    </location>
</feature>
<dbReference type="SUPFAM" id="SSF51182">
    <property type="entry name" value="RmlC-like cupins"/>
    <property type="match status" value="1"/>
</dbReference>
<reference evidence="2 3" key="1">
    <citation type="submission" date="2016-04" db="EMBL/GenBank/DDBJ databases">
        <authorList>
            <person name="Evans L.H."/>
            <person name="Alamgir A."/>
            <person name="Owens N."/>
            <person name="Weber N.D."/>
            <person name="Virtaneva K."/>
            <person name="Barbian K."/>
            <person name="Babar A."/>
            <person name="Rosenke K."/>
        </authorList>
    </citation>
    <scope>NUCLEOTIDE SEQUENCE [LARGE SCALE GENOMIC DNA]</scope>
    <source>
        <strain evidence="2">NIES-2108</strain>
    </source>
</reference>
<evidence type="ECO:0000313" key="2">
    <source>
        <dbReference type="EMBL" id="RCJ37688.1"/>
    </source>
</evidence>
<dbReference type="InterPro" id="IPR011051">
    <property type="entry name" value="RmlC_Cupin_sf"/>
</dbReference>